<dbReference type="Ensembl" id="ENSVKKT00000000101.1">
    <property type="protein sequence ID" value="ENSVKKP00000000099.1"/>
    <property type="gene ID" value="ENSVKKG00000000100.1"/>
</dbReference>
<protein>
    <recommendedName>
        <fullName evidence="8">NACHT domain-containing protein</fullName>
    </recommendedName>
</protein>
<feature type="domain" description="NACHT" evidence="8">
    <location>
        <begin position="161"/>
        <end position="373"/>
    </location>
</feature>
<sequence>FSAPFHGRQTILSLWDHIHKDPNEERGERMLQVHVQSVSGLESQSTELFSVKYLIKNECFVMQIGSPRFLILCVLSLDYRSHIQRKFQTMKDANSCPGQTVLLKKRYSELIIIDCDWSKKERAHKIKSTGQKHAELMERRAKSSTTVEMLFKPDKHGQIPEVVVLLGPAGIGKTMTARKIMLDWASGQLYQDMFDYVFYIHCREMNLCTEERSMVEIILKQWPNEHALKNVAQELLTEIFRNPKKILFLIDGFDELSLFMDLPEGQLWSDPWKKQQVGILLSSLFQKKVLFDCYMIITTRPTALMKIDRFLQYSRYVEILGFSEKDREEYFHKFFQNDDQAKQALRHVKHNGALFTMCSVPLVCWIMCTVLQQQLERGKELGQTWSTLAVVYMLYLKFHQRQRKQEILRIINGMCALAADGIRRQEILFCEDMIRKHGLNKEDSLSLFLNEDIFKEGIECVCAYSFIHLSFQEFLAALHYVRPPRDVMTLLESYSSSRPDLQVTVCFLFGLINEERMRGLKEMFGWTISFAIKKFLLEWVKILTPTIFQIYLTWERSSLFQFLYETQDENFVKHALQDRTILLVRASSLMEPITTVYCLEHSFRLKHLGIQYDSENKDENEIDGNLLKQLFINNRRLHSSSV</sequence>
<evidence type="ECO:0000313" key="10">
    <source>
        <dbReference type="Proteomes" id="UP000694545"/>
    </source>
</evidence>
<dbReference type="Pfam" id="PF17776">
    <property type="entry name" value="NLRC4_HD2"/>
    <property type="match status" value="1"/>
</dbReference>
<evidence type="ECO:0000256" key="6">
    <source>
        <dbReference type="ARBA" id="ARBA00022843"/>
    </source>
</evidence>
<dbReference type="GO" id="GO:0005737">
    <property type="term" value="C:cytoplasm"/>
    <property type="evidence" value="ECO:0007669"/>
    <property type="project" value="UniProtKB-SubCell"/>
</dbReference>
<dbReference type="Pfam" id="PF17779">
    <property type="entry name" value="WHD_NOD2"/>
    <property type="match status" value="1"/>
</dbReference>
<dbReference type="Gene3D" id="3.40.50.300">
    <property type="entry name" value="P-loop containing nucleotide triphosphate hydrolases"/>
    <property type="match status" value="1"/>
</dbReference>
<evidence type="ECO:0000256" key="1">
    <source>
        <dbReference type="ARBA" id="ARBA00004496"/>
    </source>
</evidence>
<dbReference type="InterPro" id="IPR050637">
    <property type="entry name" value="NLRP_innate_immun_reg"/>
</dbReference>
<reference evidence="9" key="2">
    <citation type="submission" date="2025-09" db="UniProtKB">
        <authorList>
            <consortium name="Ensembl"/>
        </authorList>
    </citation>
    <scope>IDENTIFICATION</scope>
</reference>
<dbReference type="InterPro" id="IPR041267">
    <property type="entry name" value="NLRP_HD2"/>
</dbReference>
<evidence type="ECO:0000256" key="2">
    <source>
        <dbReference type="ARBA" id="ARBA00022490"/>
    </source>
</evidence>
<dbReference type="InterPro" id="IPR007111">
    <property type="entry name" value="NACHT_NTPase"/>
</dbReference>
<dbReference type="Pfam" id="PF14484">
    <property type="entry name" value="FISNA"/>
    <property type="match status" value="1"/>
</dbReference>
<keyword evidence="5" id="KW-0067">ATP-binding</keyword>
<keyword evidence="4" id="KW-0547">Nucleotide-binding</keyword>
<organism evidence="9 10">
    <name type="scientific">Varanus komodoensis</name>
    <name type="common">Komodo dragon</name>
    <dbReference type="NCBI Taxonomy" id="61221"/>
    <lineage>
        <taxon>Eukaryota</taxon>
        <taxon>Metazoa</taxon>
        <taxon>Chordata</taxon>
        <taxon>Craniata</taxon>
        <taxon>Vertebrata</taxon>
        <taxon>Euteleostomi</taxon>
        <taxon>Lepidosauria</taxon>
        <taxon>Squamata</taxon>
        <taxon>Bifurcata</taxon>
        <taxon>Unidentata</taxon>
        <taxon>Episquamata</taxon>
        <taxon>Toxicofera</taxon>
        <taxon>Anguimorpha</taxon>
        <taxon>Paleoanguimorpha</taxon>
        <taxon>Varanoidea</taxon>
        <taxon>Varanidae</taxon>
        <taxon>Varanus</taxon>
    </lineage>
</organism>
<dbReference type="PANTHER" id="PTHR45690">
    <property type="entry name" value="NACHT, LRR AND PYD DOMAINS-CONTAINING PROTEIN 12"/>
    <property type="match status" value="1"/>
</dbReference>
<evidence type="ECO:0000256" key="7">
    <source>
        <dbReference type="ARBA" id="ARBA00023198"/>
    </source>
</evidence>
<dbReference type="InterPro" id="IPR041075">
    <property type="entry name" value="NOD1/2_WH"/>
</dbReference>
<dbReference type="InterPro" id="IPR029495">
    <property type="entry name" value="NACHT-assoc"/>
</dbReference>
<evidence type="ECO:0000259" key="8">
    <source>
        <dbReference type="PROSITE" id="PS50837"/>
    </source>
</evidence>
<dbReference type="InterPro" id="IPR027417">
    <property type="entry name" value="P-loop_NTPase"/>
</dbReference>
<evidence type="ECO:0000256" key="5">
    <source>
        <dbReference type="ARBA" id="ARBA00022840"/>
    </source>
</evidence>
<keyword evidence="2" id="KW-0963">Cytoplasm</keyword>
<dbReference type="AlphaFoldDB" id="A0A8D2IVM7"/>
<dbReference type="GO" id="GO:0006954">
    <property type="term" value="P:inflammatory response"/>
    <property type="evidence" value="ECO:0007669"/>
    <property type="project" value="UniProtKB-KW"/>
</dbReference>
<keyword evidence="7" id="KW-0395">Inflammatory response</keyword>
<keyword evidence="3" id="KW-0677">Repeat</keyword>
<evidence type="ECO:0000256" key="3">
    <source>
        <dbReference type="ARBA" id="ARBA00022737"/>
    </source>
</evidence>
<dbReference type="GO" id="GO:0005524">
    <property type="term" value="F:ATP binding"/>
    <property type="evidence" value="ECO:0007669"/>
    <property type="project" value="UniProtKB-KW"/>
</dbReference>
<proteinExistence type="predicted"/>
<accession>A0A8D2IVM7</accession>
<dbReference type="PANTHER" id="PTHR45690:SF19">
    <property type="entry name" value="NACHT, LRR AND PYD DOMAINS-CONTAINING PROTEIN 3"/>
    <property type="match status" value="1"/>
</dbReference>
<dbReference type="Pfam" id="PF05729">
    <property type="entry name" value="NACHT"/>
    <property type="match status" value="1"/>
</dbReference>
<dbReference type="SUPFAM" id="SSF52540">
    <property type="entry name" value="P-loop containing nucleoside triphosphate hydrolases"/>
    <property type="match status" value="1"/>
</dbReference>
<dbReference type="GO" id="GO:0045087">
    <property type="term" value="P:innate immune response"/>
    <property type="evidence" value="ECO:0007669"/>
    <property type="project" value="UniProtKB-KW"/>
</dbReference>
<dbReference type="PROSITE" id="PS50837">
    <property type="entry name" value="NACHT"/>
    <property type="match status" value="1"/>
</dbReference>
<dbReference type="SMART" id="SM01288">
    <property type="entry name" value="FISNA"/>
    <property type="match status" value="1"/>
</dbReference>
<name>A0A8D2IVM7_VARKO</name>
<evidence type="ECO:0000313" key="9">
    <source>
        <dbReference type="Ensembl" id="ENSVKKP00000000099.1"/>
    </source>
</evidence>
<evidence type="ECO:0000256" key="4">
    <source>
        <dbReference type="ARBA" id="ARBA00022741"/>
    </source>
</evidence>
<keyword evidence="10" id="KW-1185">Reference proteome</keyword>
<reference evidence="9" key="1">
    <citation type="submission" date="2025-08" db="UniProtKB">
        <authorList>
            <consortium name="Ensembl"/>
        </authorList>
    </citation>
    <scope>IDENTIFICATION</scope>
</reference>
<comment type="subcellular location">
    <subcellularLocation>
        <location evidence="1">Cytoplasm</location>
    </subcellularLocation>
</comment>
<dbReference type="Proteomes" id="UP000694545">
    <property type="component" value="Unplaced"/>
</dbReference>
<keyword evidence="6" id="KW-0832">Ubl conjugation</keyword>